<dbReference type="PANTHER" id="PTHR42873">
    <property type="entry name" value="RIBOSOMAL RNA LARGE SUBUNIT METHYLTRANSFERASE"/>
    <property type="match status" value="1"/>
</dbReference>
<dbReference type="GO" id="GO:0008168">
    <property type="term" value="F:methyltransferase activity"/>
    <property type="evidence" value="ECO:0007669"/>
    <property type="project" value="UniProtKB-KW"/>
</dbReference>
<keyword evidence="3 9" id="KW-0489">Methyltransferase</keyword>
<dbReference type="Proteomes" id="UP000184076">
    <property type="component" value="Unassembled WGS sequence"/>
</dbReference>
<accession>A0A1M5BIB9</accession>
<feature type="domain" description="S-adenosylmethionine-dependent methyltransferase" evidence="7">
    <location>
        <begin position="176"/>
        <end position="338"/>
    </location>
</feature>
<organism evidence="9 10">
    <name type="scientific">Desulfacinum infernum DSM 9756</name>
    <dbReference type="NCBI Taxonomy" id="1121391"/>
    <lineage>
        <taxon>Bacteria</taxon>
        <taxon>Pseudomonadati</taxon>
        <taxon>Thermodesulfobacteriota</taxon>
        <taxon>Syntrophobacteria</taxon>
        <taxon>Syntrophobacterales</taxon>
        <taxon>Syntrophobacteraceae</taxon>
        <taxon>Desulfacinum</taxon>
    </lineage>
</organism>
<dbReference type="RefSeq" id="WP_073038804.1">
    <property type="nucleotide sequence ID" value="NZ_FQVB01000017.1"/>
</dbReference>
<dbReference type="Gene3D" id="3.40.50.150">
    <property type="entry name" value="Vaccinia Virus protein VP39"/>
    <property type="match status" value="1"/>
</dbReference>
<evidence type="ECO:0000256" key="3">
    <source>
        <dbReference type="ARBA" id="ARBA00022603"/>
    </source>
</evidence>
<keyword evidence="2" id="KW-0963">Cytoplasm</keyword>
<evidence type="ECO:0000313" key="9">
    <source>
        <dbReference type="EMBL" id="SHF42215.1"/>
    </source>
</evidence>
<dbReference type="CDD" id="cd21153">
    <property type="entry name" value="PUA_RlmI"/>
    <property type="match status" value="1"/>
</dbReference>
<dbReference type="InterPro" id="IPR029063">
    <property type="entry name" value="SAM-dependent_MTases_sf"/>
</dbReference>
<evidence type="ECO:0000259" key="7">
    <source>
        <dbReference type="Pfam" id="PF10672"/>
    </source>
</evidence>
<gene>
    <name evidence="9" type="ORF">SAMN02745206_01952</name>
</gene>
<evidence type="ECO:0000259" key="8">
    <source>
        <dbReference type="Pfam" id="PF17785"/>
    </source>
</evidence>
<dbReference type="PANTHER" id="PTHR42873:SF1">
    <property type="entry name" value="S-ADENOSYLMETHIONINE-DEPENDENT METHYLTRANSFERASE DOMAIN-CONTAINING PROTEIN"/>
    <property type="match status" value="1"/>
</dbReference>
<dbReference type="Pfam" id="PF10672">
    <property type="entry name" value="Methyltrans_SAM"/>
    <property type="match status" value="1"/>
</dbReference>
<reference evidence="10" key="1">
    <citation type="submission" date="2016-11" db="EMBL/GenBank/DDBJ databases">
        <authorList>
            <person name="Varghese N."/>
            <person name="Submissions S."/>
        </authorList>
    </citation>
    <scope>NUCLEOTIDE SEQUENCE [LARGE SCALE GENOMIC DNA]</scope>
    <source>
        <strain evidence="10">DSM 9756</strain>
    </source>
</reference>
<sequence>MDEVKLKPGADRRVIQGHRWIFSNEVDGPLKDFEPGRWVDVVSPKGVRLGSGYINPHSLIAVRLAAPAGVRPDRSWLEERIRQALRYRQQAYPGENTYRLVYGESDGLPGLIVDRYEDVLVAQVTTAGMAVLEPMVEEVLADLLQPRAVVARNDTRARLLEGLSLEKRVVRGDLPESLQVPLHGLTLTVDPLNGQKTGLFLDQRDNREALRRWVKDAEVLDLFCYQGAWSLVAAASGARRVVGVDQSREAVDRAARDAAANGLEDRCRFHASDVLDFLKRAGRNAFDVVILDPPAFAKTKSALKNALRGYTDLNRRAMLALRPGGILVSCSCSYHVSEPLFQDMLVRAAQAAGRTLRILEARGQALDHPVLAAMPETRYLKCHFLQVLDRT</sequence>
<comment type="similarity">
    <text evidence="6">Belongs to the methyltransferase superfamily. RlmI family.</text>
</comment>
<dbReference type="SUPFAM" id="SSF53335">
    <property type="entry name" value="S-adenosyl-L-methionine-dependent methyltransferases"/>
    <property type="match status" value="1"/>
</dbReference>
<dbReference type="STRING" id="1121391.SAMN02745206_01952"/>
<dbReference type="InterPro" id="IPR036974">
    <property type="entry name" value="PUA_sf"/>
</dbReference>
<dbReference type="GO" id="GO:0003723">
    <property type="term" value="F:RNA binding"/>
    <property type="evidence" value="ECO:0007669"/>
    <property type="project" value="InterPro"/>
</dbReference>
<dbReference type="CDD" id="cd11572">
    <property type="entry name" value="RlmI_M_like"/>
    <property type="match status" value="1"/>
</dbReference>
<dbReference type="Gene3D" id="2.30.130.10">
    <property type="entry name" value="PUA domain"/>
    <property type="match status" value="1"/>
</dbReference>
<evidence type="ECO:0000256" key="1">
    <source>
        <dbReference type="ARBA" id="ARBA00004496"/>
    </source>
</evidence>
<proteinExistence type="inferred from homology"/>
<dbReference type="PROSITE" id="PS50890">
    <property type="entry name" value="PUA"/>
    <property type="match status" value="1"/>
</dbReference>
<keyword evidence="10" id="KW-1185">Reference proteome</keyword>
<keyword evidence="5" id="KW-0949">S-adenosyl-L-methionine</keyword>
<evidence type="ECO:0000256" key="2">
    <source>
        <dbReference type="ARBA" id="ARBA00022490"/>
    </source>
</evidence>
<dbReference type="InterPro" id="IPR019614">
    <property type="entry name" value="SAM-dep_methyl-trfase"/>
</dbReference>
<dbReference type="InterPro" id="IPR015947">
    <property type="entry name" value="PUA-like_sf"/>
</dbReference>
<evidence type="ECO:0000313" key="10">
    <source>
        <dbReference type="Proteomes" id="UP000184076"/>
    </source>
</evidence>
<evidence type="ECO:0000256" key="6">
    <source>
        <dbReference type="ARBA" id="ARBA00038091"/>
    </source>
</evidence>
<dbReference type="GO" id="GO:0032259">
    <property type="term" value="P:methylation"/>
    <property type="evidence" value="ECO:0007669"/>
    <property type="project" value="UniProtKB-KW"/>
</dbReference>
<dbReference type="EMBL" id="FQVB01000017">
    <property type="protein sequence ID" value="SHF42215.1"/>
    <property type="molecule type" value="Genomic_DNA"/>
</dbReference>
<dbReference type="Gene3D" id="3.30.750.80">
    <property type="entry name" value="RNA methyltransferase domain (HRMD) like"/>
    <property type="match status" value="1"/>
</dbReference>
<dbReference type="SUPFAM" id="SSF88697">
    <property type="entry name" value="PUA domain-like"/>
    <property type="match status" value="1"/>
</dbReference>
<keyword evidence="4 9" id="KW-0808">Transferase</keyword>
<dbReference type="Pfam" id="PF17785">
    <property type="entry name" value="PUA_3"/>
    <property type="match status" value="1"/>
</dbReference>
<name>A0A1M5BIB9_9BACT</name>
<evidence type="ECO:0000256" key="4">
    <source>
        <dbReference type="ARBA" id="ARBA00022679"/>
    </source>
</evidence>
<dbReference type="AlphaFoldDB" id="A0A1M5BIB9"/>
<dbReference type="CDD" id="cd02440">
    <property type="entry name" value="AdoMet_MTases"/>
    <property type="match status" value="1"/>
</dbReference>
<evidence type="ECO:0000256" key="5">
    <source>
        <dbReference type="ARBA" id="ARBA00022691"/>
    </source>
</evidence>
<comment type="subcellular location">
    <subcellularLocation>
        <location evidence="1">Cytoplasm</location>
    </subcellularLocation>
</comment>
<protein>
    <submittedName>
        <fullName evidence="9">SAM-dependent methyltransferase</fullName>
    </submittedName>
</protein>
<feature type="domain" description="RlmI-like PUA" evidence="8">
    <location>
        <begin position="4"/>
        <end position="64"/>
    </location>
</feature>
<dbReference type="InterPro" id="IPR041532">
    <property type="entry name" value="RlmI-like_PUA"/>
</dbReference>
<dbReference type="GO" id="GO:0005737">
    <property type="term" value="C:cytoplasm"/>
    <property type="evidence" value="ECO:0007669"/>
    <property type="project" value="UniProtKB-SubCell"/>
</dbReference>